<evidence type="ECO:0000313" key="2">
    <source>
        <dbReference type="Proteomes" id="UP000655016"/>
    </source>
</evidence>
<evidence type="ECO:0000313" key="1">
    <source>
        <dbReference type="EMBL" id="GGF28980.1"/>
    </source>
</evidence>
<organism evidence="1 2">
    <name type="scientific">Flavobacterium limi</name>
    <dbReference type="NCBI Taxonomy" id="2045105"/>
    <lineage>
        <taxon>Bacteria</taxon>
        <taxon>Pseudomonadati</taxon>
        <taxon>Bacteroidota</taxon>
        <taxon>Flavobacteriia</taxon>
        <taxon>Flavobacteriales</taxon>
        <taxon>Flavobacteriaceae</taxon>
        <taxon>Flavobacterium</taxon>
    </lineage>
</organism>
<proteinExistence type="predicted"/>
<dbReference type="EMBL" id="BMKP01000014">
    <property type="protein sequence ID" value="GGF28980.1"/>
    <property type="molecule type" value="Genomic_DNA"/>
</dbReference>
<keyword evidence="2" id="KW-1185">Reference proteome</keyword>
<accession>A0ABQ1UY19</accession>
<sequence length="56" mass="6630">MYILEIKFMLKRTILIENKFSITAKNNQLVLKSEMKESTIPIEDIGFLVLDHNEIY</sequence>
<name>A0ABQ1UY19_9FLAO</name>
<gene>
    <name evidence="1" type="ORF">GCM10011518_42820</name>
</gene>
<comment type="caution">
    <text evidence="1">The sequence shown here is derived from an EMBL/GenBank/DDBJ whole genome shotgun (WGS) entry which is preliminary data.</text>
</comment>
<reference evidence="2" key="1">
    <citation type="journal article" date="2019" name="Int. J. Syst. Evol. Microbiol.">
        <title>The Global Catalogue of Microorganisms (GCM) 10K type strain sequencing project: providing services to taxonomists for standard genome sequencing and annotation.</title>
        <authorList>
            <consortium name="The Broad Institute Genomics Platform"/>
            <consortium name="The Broad Institute Genome Sequencing Center for Infectious Disease"/>
            <person name="Wu L."/>
            <person name="Ma J."/>
        </authorList>
    </citation>
    <scope>NUCLEOTIDE SEQUENCE [LARGE SCALE GENOMIC DNA]</scope>
    <source>
        <strain evidence="2">CGMCC 1.16060</strain>
    </source>
</reference>
<dbReference type="Proteomes" id="UP000655016">
    <property type="component" value="Unassembled WGS sequence"/>
</dbReference>
<protein>
    <submittedName>
        <fullName evidence="1">Uncharacterized protein</fullName>
    </submittedName>
</protein>